<reference evidence="1 2" key="1">
    <citation type="journal article" date="2018" name="Int. J. Syst. Evol. Microbiol.">
        <title>Adhaeribacter swui sp. nov., isolated from wet mud.</title>
        <authorList>
            <person name="Kim D.U."/>
            <person name="Kim K.W."/>
            <person name="Kang M.S."/>
            <person name="Kim J.Y."/>
            <person name="Jang J.H."/>
            <person name="Kim M.K."/>
        </authorList>
    </citation>
    <scope>NUCLEOTIDE SEQUENCE [LARGE SCALE GENOMIC DNA]</scope>
    <source>
        <strain evidence="1 2">KCTC 52873</strain>
    </source>
</reference>
<dbReference type="Proteomes" id="UP000515237">
    <property type="component" value="Chromosome"/>
</dbReference>
<dbReference type="KEGG" id="aswu:HUW51_10675"/>
<sequence>MNRALIKATLVLGLVSLLTNCTKNDSAELISGQVICRGGCWPNAYYVNVKGEKLKGKTHTVIDYNGVNRGQYNNVLIINNLKISDQQEGKNIFFKNYLDTEVSCQSSYPRAIREIEITY</sequence>
<proteinExistence type="predicted"/>
<evidence type="ECO:0000313" key="2">
    <source>
        <dbReference type="Proteomes" id="UP000515237"/>
    </source>
</evidence>
<dbReference type="AlphaFoldDB" id="A0A7G7G7N3"/>
<protein>
    <submittedName>
        <fullName evidence="1">Uncharacterized protein</fullName>
    </submittedName>
</protein>
<evidence type="ECO:0000313" key="1">
    <source>
        <dbReference type="EMBL" id="QNF33167.1"/>
    </source>
</evidence>
<accession>A0A7G7G7N3</accession>
<keyword evidence="2" id="KW-1185">Reference proteome</keyword>
<dbReference type="EMBL" id="CP055156">
    <property type="protein sequence ID" value="QNF33167.1"/>
    <property type="molecule type" value="Genomic_DNA"/>
</dbReference>
<organism evidence="1 2">
    <name type="scientific">Adhaeribacter swui</name>
    <dbReference type="NCBI Taxonomy" id="2086471"/>
    <lineage>
        <taxon>Bacteria</taxon>
        <taxon>Pseudomonadati</taxon>
        <taxon>Bacteroidota</taxon>
        <taxon>Cytophagia</taxon>
        <taxon>Cytophagales</taxon>
        <taxon>Hymenobacteraceae</taxon>
        <taxon>Adhaeribacter</taxon>
    </lineage>
</organism>
<name>A0A7G7G7N3_9BACT</name>
<gene>
    <name evidence="1" type="ORF">HUW51_10675</name>
</gene>
<dbReference type="RefSeq" id="WP_185274019.1">
    <property type="nucleotide sequence ID" value="NZ_CP055156.1"/>
</dbReference>